<evidence type="ECO:0000313" key="2">
    <source>
        <dbReference type="Proteomes" id="UP000318102"/>
    </source>
</evidence>
<evidence type="ECO:0000313" key="1">
    <source>
        <dbReference type="EMBL" id="TVX92727.1"/>
    </source>
</evidence>
<gene>
    <name evidence="1" type="ORF">FPZ44_06485</name>
</gene>
<dbReference type="AlphaFoldDB" id="A0A559IYR9"/>
<dbReference type="RefSeq" id="WP_144988470.1">
    <property type="nucleotide sequence ID" value="NZ_VNJK01000001.1"/>
</dbReference>
<sequence>MKEEGATAVSSKKKRAWAYALLGCMPLALTACGDADVEPTAYEECVYEKEKNGRWEIDCDDDGSGSSGSGGSGSSNWYVMNGYSSKSSYAKKGTSFYNSYSGIGKSGYSSGG</sequence>
<comment type="caution">
    <text evidence="1">The sequence shown here is derived from an EMBL/GenBank/DDBJ whole genome shotgun (WGS) entry which is preliminary data.</text>
</comment>
<name>A0A559IYR9_9BACL</name>
<dbReference type="PROSITE" id="PS51257">
    <property type="entry name" value="PROKAR_LIPOPROTEIN"/>
    <property type="match status" value="1"/>
</dbReference>
<organism evidence="1 2">
    <name type="scientific">Paenibacillus agilis</name>
    <dbReference type="NCBI Taxonomy" id="3020863"/>
    <lineage>
        <taxon>Bacteria</taxon>
        <taxon>Bacillati</taxon>
        <taxon>Bacillota</taxon>
        <taxon>Bacilli</taxon>
        <taxon>Bacillales</taxon>
        <taxon>Paenibacillaceae</taxon>
        <taxon>Paenibacillus</taxon>
    </lineage>
</organism>
<proteinExistence type="predicted"/>
<keyword evidence="2" id="KW-1185">Reference proteome</keyword>
<reference evidence="1 2" key="1">
    <citation type="submission" date="2019-07" db="EMBL/GenBank/DDBJ databases">
        <authorList>
            <person name="Kim J."/>
        </authorList>
    </citation>
    <scope>NUCLEOTIDE SEQUENCE [LARGE SCALE GENOMIC DNA]</scope>
    <source>
        <strain evidence="1 2">N4</strain>
    </source>
</reference>
<protein>
    <recommendedName>
        <fullName evidence="3">Lipoprotein</fullName>
    </recommendedName>
</protein>
<dbReference type="EMBL" id="VNJK01000001">
    <property type="protein sequence ID" value="TVX92727.1"/>
    <property type="molecule type" value="Genomic_DNA"/>
</dbReference>
<dbReference type="OrthoDB" id="9923491at2"/>
<evidence type="ECO:0008006" key="3">
    <source>
        <dbReference type="Google" id="ProtNLM"/>
    </source>
</evidence>
<dbReference type="Proteomes" id="UP000318102">
    <property type="component" value="Unassembled WGS sequence"/>
</dbReference>
<accession>A0A559IYR9</accession>